<sequence>MNKFEIYIKVSRKSKTVKIKIPKRFFNYRKD</sequence>
<dbReference type="EMBL" id="BART01041303">
    <property type="protein sequence ID" value="GAH24698.1"/>
    <property type="molecule type" value="Genomic_DNA"/>
</dbReference>
<reference evidence="1" key="1">
    <citation type="journal article" date="2014" name="Front. Microbiol.">
        <title>High frequency of phylogenetically diverse reductive dehalogenase-homologous genes in deep subseafloor sedimentary metagenomes.</title>
        <authorList>
            <person name="Kawai M."/>
            <person name="Futagami T."/>
            <person name="Toyoda A."/>
            <person name="Takaki Y."/>
            <person name="Nishi S."/>
            <person name="Hori S."/>
            <person name="Arai W."/>
            <person name="Tsubouchi T."/>
            <person name="Morono Y."/>
            <person name="Uchiyama I."/>
            <person name="Ito T."/>
            <person name="Fujiyama A."/>
            <person name="Inagaki F."/>
            <person name="Takami H."/>
        </authorList>
    </citation>
    <scope>NUCLEOTIDE SEQUENCE</scope>
    <source>
        <strain evidence="1">Expedition CK06-06</strain>
    </source>
</reference>
<protein>
    <submittedName>
        <fullName evidence="1">Uncharacterized protein</fullName>
    </submittedName>
</protein>
<proteinExistence type="predicted"/>
<organism evidence="1">
    <name type="scientific">marine sediment metagenome</name>
    <dbReference type="NCBI Taxonomy" id="412755"/>
    <lineage>
        <taxon>unclassified sequences</taxon>
        <taxon>metagenomes</taxon>
        <taxon>ecological metagenomes</taxon>
    </lineage>
</organism>
<name>X1FV88_9ZZZZ</name>
<dbReference type="AlphaFoldDB" id="X1FV88"/>
<evidence type="ECO:0000313" key="1">
    <source>
        <dbReference type="EMBL" id="GAH24698.1"/>
    </source>
</evidence>
<accession>X1FV88</accession>
<gene>
    <name evidence="1" type="ORF">S01H4_66570</name>
</gene>
<feature type="non-terminal residue" evidence="1">
    <location>
        <position position="31"/>
    </location>
</feature>
<comment type="caution">
    <text evidence="1">The sequence shown here is derived from an EMBL/GenBank/DDBJ whole genome shotgun (WGS) entry which is preliminary data.</text>
</comment>